<feature type="domain" description="Peptidase S9 prolyl oligopeptidase catalytic" evidence="4">
    <location>
        <begin position="464"/>
        <end position="666"/>
    </location>
</feature>
<dbReference type="Proteomes" id="UP001589896">
    <property type="component" value="Unassembled WGS sequence"/>
</dbReference>
<keyword evidence="6" id="KW-1185">Reference proteome</keyword>
<evidence type="ECO:0000256" key="2">
    <source>
        <dbReference type="ARBA" id="ARBA00022825"/>
    </source>
</evidence>
<dbReference type="InterPro" id="IPR011042">
    <property type="entry name" value="6-blade_b-propeller_TolB-like"/>
</dbReference>
<sequence>MKPADIELLLTVSRPTVDPAGGRAVVSVTRPDLGADASVGQLWSVPLHGGTPRRVTQGFRDTSPQFSPDGEAIAFLRAGRTTPPQLVVMPIGGGETVTLTDRKLGVTEFDWAPNSRSLVFVSREPEHGRYGTVEGLDPASEPPRRLTEKRYRANGVGYVVDKRAHLFRVDVPDLTAEPRYEQAPSPDAPDGDEAPAVPEPRQLTTGGFDARSPRFSPDGTSIAFVSSRHEARDDDLRADIYELPAAGGEPVNRTAAHGSLAVHDLVFAGPGRLFFTAQELGESGTDFVARNASVYVLDTHGGVIGGVKEEFRRLTEPEHLDFGDADASLTAVDQESVLAQNRSLGTLQLIKVTASGTHTALTSGPLEVTGSATARGSVVVTVAAADSTGEVALLEDEGATVLTDFSTAIHGAGVRPARELTVAGRDGYPVHGWVVLPEGDGPHPVLLNIHGGPFHTYTCGLFDEAQVYAAAGYAVVMCNPRGSAGYGQAHGRAIRQAMGTVDMHDVLDFLDGALGAYAMLDRDRVGIMGGSYGGYLTAWILAHESRFAAGIVERGFLDPELFAGTSDIGSYFGQEYVGTDPELVRSQSPQAVVERVTAPTMVLHSADDLRCPLSQAERYFWSLKTNGVDTELVVFPGENHELSRTGRPRHRLQRFEAILDWWSRHLPVASGR</sequence>
<evidence type="ECO:0000313" key="5">
    <source>
        <dbReference type="EMBL" id="MFC0681464.1"/>
    </source>
</evidence>
<dbReference type="InterPro" id="IPR011659">
    <property type="entry name" value="WD40"/>
</dbReference>
<dbReference type="Gene3D" id="3.40.50.1820">
    <property type="entry name" value="alpha/beta hydrolase"/>
    <property type="match status" value="1"/>
</dbReference>
<dbReference type="SUPFAM" id="SSF53474">
    <property type="entry name" value="alpha/beta-Hydrolases"/>
    <property type="match status" value="1"/>
</dbReference>
<dbReference type="InterPro" id="IPR029058">
    <property type="entry name" value="AB_hydrolase_fold"/>
</dbReference>
<evidence type="ECO:0000313" key="6">
    <source>
        <dbReference type="Proteomes" id="UP001589896"/>
    </source>
</evidence>
<dbReference type="EMBL" id="JBHLTG010000008">
    <property type="protein sequence ID" value="MFC0681464.1"/>
    <property type="molecule type" value="Genomic_DNA"/>
</dbReference>
<comment type="caution">
    <text evidence="5">The sequence shown here is derived from an EMBL/GenBank/DDBJ whole genome shotgun (WGS) entry which is preliminary data.</text>
</comment>
<dbReference type="PANTHER" id="PTHR42776:SF27">
    <property type="entry name" value="DIPEPTIDYL PEPTIDASE FAMILY MEMBER 6"/>
    <property type="match status" value="1"/>
</dbReference>
<proteinExistence type="predicted"/>
<accession>A0ABV6RWW5</accession>
<keyword evidence="1" id="KW-0378">Hydrolase</keyword>
<reference evidence="5 6" key="1">
    <citation type="submission" date="2024-09" db="EMBL/GenBank/DDBJ databases">
        <authorList>
            <person name="Sun Q."/>
            <person name="Mori K."/>
        </authorList>
    </citation>
    <scope>NUCLEOTIDE SEQUENCE [LARGE SCALE GENOMIC DNA]</scope>
    <source>
        <strain evidence="5 6">KCTC 23076</strain>
    </source>
</reference>
<evidence type="ECO:0000259" key="4">
    <source>
        <dbReference type="Pfam" id="PF00326"/>
    </source>
</evidence>
<dbReference type="SUPFAM" id="SSF82171">
    <property type="entry name" value="DPP6 N-terminal domain-like"/>
    <property type="match status" value="1"/>
</dbReference>
<dbReference type="InterPro" id="IPR001375">
    <property type="entry name" value="Peptidase_S9_cat"/>
</dbReference>
<dbReference type="Pfam" id="PF07676">
    <property type="entry name" value="PD40"/>
    <property type="match status" value="2"/>
</dbReference>
<dbReference type="PANTHER" id="PTHR42776">
    <property type="entry name" value="SERINE PEPTIDASE S9 FAMILY MEMBER"/>
    <property type="match status" value="1"/>
</dbReference>
<evidence type="ECO:0000256" key="1">
    <source>
        <dbReference type="ARBA" id="ARBA00022801"/>
    </source>
</evidence>
<dbReference type="RefSeq" id="WP_386674127.1">
    <property type="nucleotide sequence ID" value="NZ_JBHLTG010000008.1"/>
</dbReference>
<gene>
    <name evidence="5" type="ORF">ACFFGH_26850</name>
</gene>
<evidence type="ECO:0000256" key="3">
    <source>
        <dbReference type="SAM" id="MobiDB-lite"/>
    </source>
</evidence>
<feature type="region of interest" description="Disordered" evidence="3">
    <location>
        <begin position="175"/>
        <end position="221"/>
    </location>
</feature>
<dbReference type="Gene3D" id="2.120.10.30">
    <property type="entry name" value="TolB, C-terminal domain"/>
    <property type="match status" value="2"/>
</dbReference>
<keyword evidence="2" id="KW-0720">Serine protease</keyword>
<protein>
    <submittedName>
        <fullName evidence="5">S9 family peptidase</fullName>
    </submittedName>
</protein>
<keyword evidence="2" id="KW-0645">Protease</keyword>
<organism evidence="5 6">
    <name type="scientific">Lysobacter korlensis</name>
    <dbReference type="NCBI Taxonomy" id="553636"/>
    <lineage>
        <taxon>Bacteria</taxon>
        <taxon>Pseudomonadati</taxon>
        <taxon>Pseudomonadota</taxon>
        <taxon>Gammaproteobacteria</taxon>
        <taxon>Lysobacterales</taxon>
        <taxon>Lysobacteraceae</taxon>
        <taxon>Lysobacter</taxon>
    </lineage>
</organism>
<dbReference type="Pfam" id="PF00326">
    <property type="entry name" value="Peptidase_S9"/>
    <property type="match status" value="1"/>
</dbReference>
<name>A0ABV6RWW5_9GAMM</name>